<dbReference type="Gene3D" id="3.30.360.10">
    <property type="entry name" value="Dihydrodipicolinate Reductase, domain 2"/>
    <property type="match status" value="1"/>
</dbReference>
<feature type="domain" description="GFO/IDH/MocA-like oxidoreductase" evidence="2">
    <location>
        <begin position="136"/>
        <end position="253"/>
    </location>
</feature>
<dbReference type="RefSeq" id="WP_177713841.1">
    <property type="nucleotide sequence ID" value="NZ_JACRSQ010000002.1"/>
</dbReference>
<gene>
    <name evidence="3" type="ORF">H8730_02180</name>
</gene>
<dbReference type="GO" id="GO:0000166">
    <property type="term" value="F:nucleotide binding"/>
    <property type="evidence" value="ECO:0007669"/>
    <property type="project" value="InterPro"/>
</dbReference>
<dbReference type="SUPFAM" id="SSF55347">
    <property type="entry name" value="Glyceraldehyde-3-phosphate dehydrogenase-like, C-terminal domain"/>
    <property type="match status" value="1"/>
</dbReference>
<sequence length="335" mass="37701">MKKIKIAQIGAGHDHAAAAITTLKLQSDIYDFIGYAVVGGDEPVYDNNQWAYENVKRMTVDEILNYPGLDAICIETEDRRLTEYAIKAAEKGLHIQMDKPGSESDKDFDRLIDLVKQKYLVFHMGYMYRYNPAVIKLKEDIKSGKLGEIFAVEAQMNCIHPVEKRKWLGNYPGGMLYYLGCHLIDLVYSICGEPQEVIPLSQPIGTDGVTADDFGMAVFKYKNGVSFVKSTAAEIGGFERRQLVVCGTKGTVELKPFEWLGSECAGVFSPQTTGVREAFDENWYAKGEYHDTAVHGRYDAMFRAFAEYVTGEKKNPFGYEYERELHKLILKACAA</sequence>
<comment type="caution">
    <text evidence="3">The sequence shown here is derived from an EMBL/GenBank/DDBJ whole genome shotgun (WGS) entry which is preliminary data.</text>
</comment>
<evidence type="ECO:0000259" key="2">
    <source>
        <dbReference type="Pfam" id="PF22725"/>
    </source>
</evidence>
<dbReference type="EMBL" id="JACRSQ010000002">
    <property type="protein sequence ID" value="MBC8542356.1"/>
    <property type="molecule type" value="Genomic_DNA"/>
</dbReference>
<keyword evidence="4" id="KW-1185">Reference proteome</keyword>
<dbReference type="InterPro" id="IPR055170">
    <property type="entry name" value="GFO_IDH_MocA-like_dom"/>
</dbReference>
<organism evidence="3 4">
    <name type="scientific">Bianquea renquensis</name>
    <dbReference type="NCBI Taxonomy" id="2763661"/>
    <lineage>
        <taxon>Bacteria</taxon>
        <taxon>Bacillati</taxon>
        <taxon>Bacillota</taxon>
        <taxon>Clostridia</taxon>
        <taxon>Eubacteriales</taxon>
        <taxon>Bianqueaceae</taxon>
        <taxon>Bianquea</taxon>
    </lineage>
</organism>
<dbReference type="Proteomes" id="UP000657006">
    <property type="component" value="Unassembled WGS sequence"/>
</dbReference>
<dbReference type="InterPro" id="IPR036291">
    <property type="entry name" value="NAD(P)-bd_dom_sf"/>
</dbReference>
<evidence type="ECO:0000313" key="3">
    <source>
        <dbReference type="EMBL" id="MBC8542356.1"/>
    </source>
</evidence>
<dbReference type="AlphaFoldDB" id="A0A926DPX6"/>
<evidence type="ECO:0000259" key="1">
    <source>
        <dbReference type="Pfam" id="PF01408"/>
    </source>
</evidence>
<feature type="domain" description="Gfo/Idh/MocA-like oxidoreductase N-terminal" evidence="1">
    <location>
        <begin position="52"/>
        <end position="126"/>
    </location>
</feature>
<dbReference type="InterPro" id="IPR051450">
    <property type="entry name" value="Gfo/Idh/MocA_Oxidoreductases"/>
</dbReference>
<evidence type="ECO:0000313" key="4">
    <source>
        <dbReference type="Proteomes" id="UP000657006"/>
    </source>
</evidence>
<dbReference type="SUPFAM" id="SSF51735">
    <property type="entry name" value="NAD(P)-binding Rossmann-fold domains"/>
    <property type="match status" value="1"/>
</dbReference>
<dbReference type="PANTHER" id="PTHR43377:SF1">
    <property type="entry name" value="BILIVERDIN REDUCTASE A"/>
    <property type="match status" value="1"/>
</dbReference>
<protein>
    <submittedName>
        <fullName evidence="3">Gfo/Idh/MocA family oxidoreductase</fullName>
    </submittedName>
</protein>
<dbReference type="Pfam" id="PF22725">
    <property type="entry name" value="GFO_IDH_MocA_C3"/>
    <property type="match status" value="1"/>
</dbReference>
<reference evidence="3" key="1">
    <citation type="submission" date="2020-08" db="EMBL/GenBank/DDBJ databases">
        <title>Genome public.</title>
        <authorList>
            <person name="Liu C."/>
            <person name="Sun Q."/>
        </authorList>
    </citation>
    <scope>NUCLEOTIDE SEQUENCE</scope>
    <source>
        <strain evidence="3">NSJ-32</strain>
    </source>
</reference>
<accession>A0A926DPX6</accession>
<name>A0A926DPX6_9FIRM</name>
<dbReference type="PANTHER" id="PTHR43377">
    <property type="entry name" value="BILIVERDIN REDUCTASE A"/>
    <property type="match status" value="1"/>
</dbReference>
<proteinExistence type="predicted"/>
<dbReference type="InterPro" id="IPR000683">
    <property type="entry name" value="Gfo/Idh/MocA-like_OxRdtase_N"/>
</dbReference>
<dbReference type="Pfam" id="PF01408">
    <property type="entry name" value="GFO_IDH_MocA"/>
    <property type="match status" value="1"/>
</dbReference>
<dbReference type="Gene3D" id="3.40.50.720">
    <property type="entry name" value="NAD(P)-binding Rossmann-like Domain"/>
    <property type="match status" value="1"/>
</dbReference>